<feature type="domain" description="Tail spike" evidence="2">
    <location>
        <begin position="167"/>
        <end position="345"/>
    </location>
</feature>
<dbReference type="Pfam" id="PF06605">
    <property type="entry name" value="Prophage_tail"/>
    <property type="match status" value="1"/>
</dbReference>
<dbReference type="Proteomes" id="UP001221642">
    <property type="component" value="Chromosome"/>
</dbReference>
<organism evidence="5 7">
    <name type="scientific">Enterococcus faecalis</name>
    <name type="common">Streptococcus faecalis</name>
    <dbReference type="NCBI Taxonomy" id="1351"/>
    <lineage>
        <taxon>Bacteria</taxon>
        <taxon>Bacillati</taxon>
        <taxon>Bacillota</taxon>
        <taxon>Bacilli</taxon>
        <taxon>Lactobacillales</taxon>
        <taxon>Enterococcaceae</taxon>
        <taxon>Enterococcus</taxon>
    </lineage>
</organism>
<gene>
    <name evidence="5" type="ORF">P0083_13160</name>
    <name evidence="4" type="ORF">P0D81_03815</name>
</gene>
<dbReference type="InterPro" id="IPR007921">
    <property type="entry name" value="CHAP_dom"/>
</dbReference>
<feature type="domain" description="Peptidase C51" evidence="1">
    <location>
        <begin position="799"/>
        <end position="904"/>
    </location>
</feature>
<protein>
    <submittedName>
        <fullName evidence="5">Phage tail tip lysozyme</fullName>
    </submittedName>
</protein>
<reference evidence="4 6" key="1">
    <citation type="submission" date="2023-02" db="EMBL/GenBank/DDBJ databases">
        <title>Results of the 2020 Genomic Proficiency Test for the network of European Union Reference Laboratory for Antimicrobial Resistance assessing whole genome sequencing capacities.</title>
        <authorList>
            <person name="Hoffmann M."/>
            <person name="Luo Y."/>
            <person name="Sorensen L.H."/>
            <person name="Pedersen S.K."/>
            <person name="Hendriksen R.S."/>
        </authorList>
    </citation>
    <scope>NUCLEOTIDE SEQUENCE [LARGE SCALE GENOMIC DNA]</scope>
    <source>
        <strain evidence="4 6">GENOMIC22-006</strain>
    </source>
</reference>
<dbReference type="Proteomes" id="UP001222182">
    <property type="component" value="Chromosome"/>
</dbReference>
<sequence>MTQNFIYAYTAIPENLNDNGMALPDWQDLPEINRVLNGVYRFYGNYARDGQYRSYLKKGNFLKAQVEDGSYQYFEIYNIKKNLQSVSVTTRHIGFMANKNFIIDSFTANGNGTQIMNNLKAALTFKQRFNYLSNVGTTHQFTAKQVGPIDAIIGSNNGNQNLTGVTGGELEMDNFNLKLVKQIGADNGFRIDFGINLEAIDEDYDDESIINSLFLIGGVPDNDYDQDKEPITYGFLEIAGVNDSNRRIGKRENSECKTVDELKKWGQSLFDKDRIHEPKVTHTISMVALEHTLEYEDMYEELSSLHFGDVVHVRAKEVDIEVTERMVEYTWFPTLGKFKNIVLGNDLSLYTSTVNNQTQELKQKIDNRTETLVQNVLNATAWITGNSGGHVVFRPEKAPSEILIMDKNKVATAKRVWRWNLNGLGYSSNGVNGPFELAMTSKGEIVADFIKVGIINANVLQTSFNKATDDVLKLVAGALQIWNNKKKIMELTKKGMEFWNGSSHIGTIGTKGNPFPGVVDKNGNPVVSDGNSLLLVADNPQKIIGLSNQSGTGHLITGPTQFFVGNNFNFFGPNGSKAILTVDRLIVGGKEVIPGQNGGGGSGAGTGGYPSEVTSDADKFAWDLWSYLLANGYSKAAAAGILGNVQGEVGPSMNPDTEQIGGPAYGWVQWDGSAYPLVGASTWNGREYVQRLIAAAGIKQDYRTSLAQAQLINWCMFNGQWLGQVSPLTVDEFKVVSSPKTAAYAFELNFERPAAAHPERQTYAQVWYDKFKDLKASTATGKAGIEHLETLMGKWLGNGQCYAVPAEYSGFMGGCGLGAGTIYGFSHVIGDTSSAADIGEAYDWNAVGWRVIQNPTYQDLVVGAIVNIRRGGQWGTGWTVDPTYGHTGVIYGLNNGRIQTIEQNAEQGQIVAKYDRLYFANSIQSIVIPPK</sequence>
<evidence type="ECO:0000313" key="6">
    <source>
        <dbReference type="Proteomes" id="UP001221642"/>
    </source>
</evidence>
<feature type="domain" description="Phage tail lysozyme" evidence="3">
    <location>
        <begin position="621"/>
        <end position="771"/>
    </location>
</feature>
<dbReference type="RefSeq" id="WP_010706844.1">
    <property type="nucleotide sequence ID" value="NZ_AP031218.1"/>
</dbReference>
<dbReference type="EMBL" id="CP119528">
    <property type="protein sequence ID" value="WER42265.1"/>
    <property type="molecule type" value="Genomic_DNA"/>
</dbReference>
<dbReference type="InterPro" id="IPR007119">
    <property type="entry name" value="Phage_tail_spike_N"/>
</dbReference>
<evidence type="ECO:0000313" key="4">
    <source>
        <dbReference type="EMBL" id="WEH23159.1"/>
    </source>
</evidence>
<name>A0ABD7XM18_ENTFL</name>
<dbReference type="Gene3D" id="3.90.1720.60">
    <property type="match status" value="1"/>
</dbReference>
<proteinExistence type="predicted"/>
<dbReference type="InterPro" id="IPR041219">
    <property type="entry name" value="Phage_lysozyme2"/>
</dbReference>
<evidence type="ECO:0000313" key="5">
    <source>
        <dbReference type="EMBL" id="WER42265.1"/>
    </source>
</evidence>
<evidence type="ECO:0000259" key="3">
    <source>
        <dbReference type="Pfam" id="PF18013"/>
    </source>
</evidence>
<evidence type="ECO:0000259" key="2">
    <source>
        <dbReference type="Pfam" id="PF06605"/>
    </source>
</evidence>
<dbReference type="Pfam" id="PF05257">
    <property type="entry name" value="CHAP"/>
    <property type="match status" value="1"/>
</dbReference>
<reference evidence="5 7" key="2">
    <citation type="submission" date="2023-03" db="EMBL/GenBank/DDBJ databases">
        <title>Complete genome sequence of an Enterococcus faecalis urinary isolate.</title>
        <authorList>
            <person name="Brauer A.L."/>
            <person name="Armbruster C.E."/>
        </authorList>
    </citation>
    <scope>NUCLEOTIDE SEQUENCE [LARGE SCALE GENOMIC DNA]</scope>
    <source>
        <strain evidence="5 7">3143</strain>
    </source>
</reference>
<dbReference type="AlphaFoldDB" id="A0ABD7XM18"/>
<dbReference type="NCBIfam" id="TIGR01665">
    <property type="entry name" value="put_anti_recept"/>
    <property type="match status" value="1"/>
</dbReference>
<dbReference type="InterPro" id="IPR010572">
    <property type="entry name" value="Tail_dom"/>
</dbReference>
<accession>A0ABD7XM18</accession>
<dbReference type="Pfam" id="PF18013">
    <property type="entry name" value="Phage_lysozyme2"/>
    <property type="match status" value="1"/>
</dbReference>
<evidence type="ECO:0000313" key="7">
    <source>
        <dbReference type="Proteomes" id="UP001222182"/>
    </source>
</evidence>
<evidence type="ECO:0000259" key="1">
    <source>
        <dbReference type="Pfam" id="PF05257"/>
    </source>
</evidence>
<dbReference type="EMBL" id="CP119159">
    <property type="protein sequence ID" value="WEH23159.1"/>
    <property type="molecule type" value="Genomic_DNA"/>
</dbReference>